<organism evidence="1 2">
    <name type="scientific">Lutibacter profundi</name>
    <dbReference type="NCBI Taxonomy" id="1622118"/>
    <lineage>
        <taxon>Bacteria</taxon>
        <taxon>Pseudomonadati</taxon>
        <taxon>Bacteroidota</taxon>
        <taxon>Flavobacteriia</taxon>
        <taxon>Flavobacteriales</taxon>
        <taxon>Flavobacteriaceae</taxon>
        <taxon>Lutibacter</taxon>
    </lineage>
</organism>
<proteinExistence type="predicted"/>
<dbReference type="NCBIfam" id="NF003816">
    <property type="entry name" value="PRK05406.1-5"/>
    <property type="match status" value="1"/>
</dbReference>
<protein>
    <submittedName>
        <fullName evidence="1">Lactam utilization protein LamB</fullName>
    </submittedName>
</protein>
<name>A0A0X8G4Y1_9FLAO</name>
<dbReference type="EMBL" id="CP013355">
    <property type="protein sequence ID" value="AMC10113.1"/>
    <property type="molecule type" value="Genomic_DNA"/>
</dbReference>
<gene>
    <name evidence="1" type="ORF">Lupro_02095</name>
</gene>
<keyword evidence="2" id="KW-1185">Reference proteome</keyword>
<evidence type="ECO:0000313" key="2">
    <source>
        <dbReference type="Proteomes" id="UP000059672"/>
    </source>
</evidence>
<dbReference type="PATRIC" id="fig|1622118.3.peg.430"/>
<evidence type="ECO:0000313" key="1">
    <source>
        <dbReference type="EMBL" id="AMC10113.1"/>
    </source>
</evidence>
<dbReference type="GO" id="GO:0005975">
    <property type="term" value="P:carbohydrate metabolic process"/>
    <property type="evidence" value="ECO:0007669"/>
    <property type="project" value="InterPro"/>
</dbReference>
<dbReference type="NCBIfam" id="NF003814">
    <property type="entry name" value="PRK05406.1-3"/>
    <property type="match status" value="1"/>
</dbReference>
<dbReference type="InterPro" id="IPR011330">
    <property type="entry name" value="Glyco_hydro/deAcase_b/a-brl"/>
</dbReference>
<reference evidence="2" key="1">
    <citation type="submission" date="2015-12" db="EMBL/GenBank/DDBJ databases">
        <title>Complete genome sequence of Lutibacter profundus strain LP1.</title>
        <authorList>
            <person name="Wissuwa J."/>
            <person name="Le Moine Bauer S."/>
            <person name="Stokke R."/>
            <person name="Dahle H."/>
            <person name="Steen I.H."/>
        </authorList>
    </citation>
    <scope>NUCLEOTIDE SEQUENCE [LARGE SCALE GENOMIC DNA]</scope>
    <source>
        <strain evidence="2">LP1</strain>
    </source>
</reference>
<dbReference type="CDD" id="cd10801">
    <property type="entry name" value="LamB_YcsF_like_1"/>
    <property type="match status" value="1"/>
</dbReference>
<dbReference type="STRING" id="1622118.Lupro_02095"/>
<dbReference type="AlphaFoldDB" id="A0A0X8G4Y1"/>
<dbReference type="RefSeq" id="WP_068205851.1">
    <property type="nucleotide sequence ID" value="NZ_CP013355.1"/>
</dbReference>
<dbReference type="OrthoDB" id="9773478at2"/>
<reference evidence="1 2" key="2">
    <citation type="journal article" date="2016" name="Int. J. Syst. Evol. Microbiol.">
        <title>Lutibacter profundi sp. nov., isolated from a deep-sea hydrothermal system on the Arctic Mid-Ocean Ridge and emended description of the genus Lutibacter.</title>
        <authorList>
            <person name="Le Moine Bauer S."/>
            <person name="Roalkvam I."/>
            <person name="Steen I.H."/>
            <person name="Dahle H."/>
        </authorList>
    </citation>
    <scope>NUCLEOTIDE SEQUENCE [LARGE SCALE GENOMIC DNA]</scope>
    <source>
        <strain evidence="1 2">LP1</strain>
    </source>
</reference>
<dbReference type="PANTHER" id="PTHR30292:SF0">
    <property type="entry name" value="5-OXOPROLINASE SUBUNIT A"/>
    <property type="match status" value="1"/>
</dbReference>
<accession>A0A0X8G4Y1</accession>
<dbReference type="Pfam" id="PF03746">
    <property type="entry name" value="LamB_YcsF"/>
    <property type="match status" value="1"/>
</dbReference>
<dbReference type="Gene3D" id="3.20.20.370">
    <property type="entry name" value="Glycoside hydrolase/deacetylase"/>
    <property type="match status" value="1"/>
</dbReference>
<dbReference type="SUPFAM" id="SSF88713">
    <property type="entry name" value="Glycoside hydrolase/deacetylase"/>
    <property type="match status" value="1"/>
</dbReference>
<dbReference type="InterPro" id="IPR005501">
    <property type="entry name" value="LamB/YcsF/PxpA-like"/>
</dbReference>
<sequence>MKQLEINCDVGEGINNEDLLMPYIQSCNIACKGHAGNNKTMSLVVELAMKYHVKIGAHPSYPDRANFGRKTMVIEKNKFKKSIQKQINNLLQIIEEKGATLHHIKPHGALYNDVAKNEELASQFLESILPYKNSVKLYVPYNSVISKNALKYGFAVIYEAFADRNYNDDLSLVSRKNKEALITSKQAIFNHVLEMLTEEKVTTITGSKKEIKAATFCVHSDTKNAVEIVKYLSLKKVGESLL</sequence>
<dbReference type="PANTHER" id="PTHR30292">
    <property type="entry name" value="UNCHARACTERIZED PROTEIN YBGL-RELATED"/>
    <property type="match status" value="1"/>
</dbReference>
<dbReference type="KEGG" id="lut:Lupro_02095"/>
<dbReference type="Proteomes" id="UP000059672">
    <property type="component" value="Chromosome"/>
</dbReference>